<dbReference type="EC" id="6.3.4.19" evidence="6"/>
<dbReference type="Gene3D" id="3.40.50.620">
    <property type="entry name" value="HUPs"/>
    <property type="match status" value="1"/>
</dbReference>
<keyword evidence="2 6" id="KW-0819">tRNA processing</keyword>
<dbReference type="HAMAP" id="MF_01161">
    <property type="entry name" value="tRNA_Ile_lys_synt"/>
    <property type="match status" value="1"/>
</dbReference>
<dbReference type="Proteomes" id="UP000071392">
    <property type="component" value="Unassembled WGS sequence"/>
</dbReference>
<dbReference type="EMBL" id="LSZP01000049">
    <property type="protein sequence ID" value="KXU34768.1"/>
    <property type="molecule type" value="Genomic_DNA"/>
</dbReference>
<comment type="caution">
    <text evidence="9">The sequence shown here is derived from an EMBL/GenBank/DDBJ whole genome shotgun (WGS) entry which is preliminary data.</text>
</comment>
<evidence type="ECO:0000256" key="4">
    <source>
        <dbReference type="ARBA" id="ARBA00022840"/>
    </source>
</evidence>
<dbReference type="GO" id="GO:0005737">
    <property type="term" value="C:cytoplasm"/>
    <property type="evidence" value="ECO:0007669"/>
    <property type="project" value="UniProtKB-SubCell"/>
</dbReference>
<dbReference type="AlphaFoldDB" id="A0A139SJL2"/>
<dbReference type="NCBIfam" id="TIGR02432">
    <property type="entry name" value="lysidine_TilS_N"/>
    <property type="match status" value="1"/>
</dbReference>
<name>A0A139SJL2_9BACT</name>
<dbReference type="GO" id="GO:0006400">
    <property type="term" value="P:tRNA modification"/>
    <property type="evidence" value="ECO:0007669"/>
    <property type="project" value="UniProtKB-UniRule"/>
</dbReference>
<proteinExistence type="inferred from homology"/>
<dbReference type="PANTHER" id="PTHR43033:SF1">
    <property type="entry name" value="TRNA(ILE)-LYSIDINE SYNTHASE-RELATED"/>
    <property type="match status" value="1"/>
</dbReference>
<reference evidence="9 10" key="1">
    <citation type="submission" date="2016-02" db="EMBL/GenBank/DDBJ databases">
        <authorList>
            <person name="Wen L."/>
            <person name="He K."/>
            <person name="Yang H."/>
        </authorList>
    </citation>
    <scope>NUCLEOTIDE SEQUENCE [LARGE SCALE GENOMIC DNA]</scope>
    <source>
        <strain evidence="9 10">CV41</strain>
    </source>
</reference>
<evidence type="ECO:0000256" key="5">
    <source>
        <dbReference type="ARBA" id="ARBA00048539"/>
    </source>
</evidence>
<dbReference type="InterPro" id="IPR012094">
    <property type="entry name" value="tRNA_Ile_lys_synt"/>
</dbReference>
<dbReference type="InterPro" id="IPR012795">
    <property type="entry name" value="tRNA_Ile_lys_synt_N"/>
</dbReference>
<comment type="domain">
    <text evidence="6">The N-terminal region contains the highly conserved SGGXDS motif, predicted to be a P-loop motif involved in ATP binding.</text>
</comment>
<evidence type="ECO:0000256" key="7">
    <source>
        <dbReference type="SAM" id="MobiDB-lite"/>
    </source>
</evidence>
<evidence type="ECO:0000259" key="8">
    <source>
        <dbReference type="Pfam" id="PF01171"/>
    </source>
</evidence>
<dbReference type="InterPro" id="IPR011063">
    <property type="entry name" value="TilS/TtcA_N"/>
</dbReference>
<accession>A0A139SJL2</accession>
<dbReference type="Pfam" id="PF01171">
    <property type="entry name" value="ATP_bind_3"/>
    <property type="match status" value="1"/>
</dbReference>
<comment type="similarity">
    <text evidence="6">Belongs to the tRNA(Ile)-lysidine synthase family.</text>
</comment>
<evidence type="ECO:0000256" key="6">
    <source>
        <dbReference type="HAMAP-Rule" id="MF_01161"/>
    </source>
</evidence>
<evidence type="ECO:0000256" key="1">
    <source>
        <dbReference type="ARBA" id="ARBA00022598"/>
    </source>
</evidence>
<dbReference type="SUPFAM" id="SSF52402">
    <property type="entry name" value="Adenine nucleotide alpha hydrolases-like"/>
    <property type="match status" value="1"/>
</dbReference>
<comment type="catalytic activity">
    <reaction evidence="5 6">
        <text>cytidine(34) in tRNA(Ile2) + L-lysine + ATP = lysidine(34) in tRNA(Ile2) + AMP + diphosphate + H(+)</text>
        <dbReference type="Rhea" id="RHEA:43744"/>
        <dbReference type="Rhea" id="RHEA-COMP:10625"/>
        <dbReference type="Rhea" id="RHEA-COMP:10670"/>
        <dbReference type="ChEBI" id="CHEBI:15378"/>
        <dbReference type="ChEBI" id="CHEBI:30616"/>
        <dbReference type="ChEBI" id="CHEBI:32551"/>
        <dbReference type="ChEBI" id="CHEBI:33019"/>
        <dbReference type="ChEBI" id="CHEBI:82748"/>
        <dbReference type="ChEBI" id="CHEBI:83665"/>
        <dbReference type="ChEBI" id="CHEBI:456215"/>
        <dbReference type="EC" id="6.3.4.19"/>
    </reaction>
</comment>
<feature type="domain" description="tRNA(Ile)-lysidine/2-thiocytidine synthase N-terminal" evidence="8">
    <location>
        <begin position="52"/>
        <end position="236"/>
    </location>
</feature>
<dbReference type="InterPro" id="IPR014729">
    <property type="entry name" value="Rossmann-like_a/b/a_fold"/>
</dbReference>
<feature type="binding site" evidence="6">
    <location>
        <begin position="57"/>
        <end position="62"/>
    </location>
    <ligand>
        <name>ATP</name>
        <dbReference type="ChEBI" id="CHEBI:30616"/>
    </ligand>
</feature>
<protein>
    <recommendedName>
        <fullName evidence="6">tRNA(Ile)-lysidine synthase</fullName>
        <ecNumber evidence="6">6.3.4.19</ecNumber>
    </recommendedName>
    <alternativeName>
        <fullName evidence="6">tRNA(Ile)-2-lysyl-cytidine synthase</fullName>
    </alternativeName>
    <alternativeName>
        <fullName evidence="6">tRNA(Ile)-lysidine synthetase</fullName>
    </alternativeName>
</protein>
<dbReference type="RefSeq" id="WP_068712748.1">
    <property type="nucleotide sequence ID" value="NZ_LSZP01000049.1"/>
</dbReference>
<dbReference type="GO" id="GO:0032267">
    <property type="term" value="F:tRNA(Ile)-lysidine synthase activity"/>
    <property type="evidence" value="ECO:0007669"/>
    <property type="project" value="UniProtKB-EC"/>
</dbReference>
<evidence type="ECO:0000313" key="10">
    <source>
        <dbReference type="Proteomes" id="UP000071392"/>
    </source>
</evidence>
<evidence type="ECO:0000313" key="9">
    <source>
        <dbReference type="EMBL" id="KXU34768.1"/>
    </source>
</evidence>
<feature type="region of interest" description="Disordered" evidence="7">
    <location>
        <begin position="245"/>
        <end position="273"/>
    </location>
</feature>
<dbReference type="CDD" id="cd01992">
    <property type="entry name" value="TilS_N"/>
    <property type="match status" value="1"/>
</dbReference>
<evidence type="ECO:0000256" key="2">
    <source>
        <dbReference type="ARBA" id="ARBA00022694"/>
    </source>
</evidence>
<gene>
    <name evidence="6" type="primary">tilS</name>
    <name evidence="9" type="ORF">AXK12_07000</name>
</gene>
<sequence>MKPSLANLRKKAAALAERIPLGRLHPACAVGAADDALARLSQQKAGGDPARLALALSGGADSVALLLLQWAHYPQSRGDLLALHYNHRLRGEAADRDEAFCRELCGKLGVEIAVGRRPDGVALRSEAAARAARFAFFAEEMERRKTQTLWLGHQQNDVAETLLMRLVRGSGTGGLAAPRPVQRIAASGSFPERIHLRPLLTLSRAEIEAALRECGIPWREDATNTGGEFFRNRIRRDVLPALITASAPHRPAAGERRNSDVAPRATNEGNVSEGRDALAGMALSRELLDEDDAALDAWASAVVKRVIREGCIDLRELNGEVSSRWASTRRAREPAAKEFSLPLPRAVKRRVLYRWLRDHAGAPLLSRQAFEALLVAIESGKSTRQSLGKTGFALIRQRTLKFEPNNSA</sequence>
<dbReference type="OrthoDB" id="9807403at2"/>
<keyword evidence="3 6" id="KW-0547">Nucleotide-binding</keyword>
<comment type="function">
    <text evidence="6">Ligates lysine onto the cytidine present at position 34 of the AUA codon-specific tRNA(Ile) that contains the anticodon CAU, in an ATP-dependent manner. Cytidine is converted to lysidine, thus changing the amino acid specificity of the tRNA from methionine to isoleucine.</text>
</comment>
<comment type="subcellular location">
    <subcellularLocation>
        <location evidence="6">Cytoplasm</location>
    </subcellularLocation>
</comment>
<dbReference type="STRING" id="1548208.AXK12_07000"/>
<keyword evidence="10" id="KW-1185">Reference proteome</keyword>
<keyword evidence="4 6" id="KW-0067">ATP-binding</keyword>
<keyword evidence="6" id="KW-0963">Cytoplasm</keyword>
<organism evidence="9 10">
    <name type="scientific">Cephaloticoccus capnophilus</name>
    <dbReference type="NCBI Taxonomy" id="1548208"/>
    <lineage>
        <taxon>Bacteria</taxon>
        <taxon>Pseudomonadati</taxon>
        <taxon>Verrucomicrobiota</taxon>
        <taxon>Opitutia</taxon>
        <taxon>Opitutales</taxon>
        <taxon>Opitutaceae</taxon>
        <taxon>Cephaloticoccus</taxon>
    </lineage>
</organism>
<evidence type="ECO:0000256" key="3">
    <source>
        <dbReference type="ARBA" id="ARBA00022741"/>
    </source>
</evidence>
<dbReference type="PANTHER" id="PTHR43033">
    <property type="entry name" value="TRNA(ILE)-LYSIDINE SYNTHASE-RELATED"/>
    <property type="match status" value="1"/>
</dbReference>
<dbReference type="GO" id="GO:0005524">
    <property type="term" value="F:ATP binding"/>
    <property type="evidence" value="ECO:0007669"/>
    <property type="project" value="UniProtKB-UniRule"/>
</dbReference>
<keyword evidence="1 6" id="KW-0436">Ligase</keyword>